<dbReference type="InterPro" id="IPR032710">
    <property type="entry name" value="NTF2-like_dom_sf"/>
</dbReference>
<gene>
    <name evidence="3" type="ORF">GGQ88_002563</name>
</gene>
<organism evidence="3 4">
    <name type="scientific">Novosphingobium hassiacum</name>
    <dbReference type="NCBI Taxonomy" id="173676"/>
    <lineage>
        <taxon>Bacteria</taxon>
        <taxon>Pseudomonadati</taxon>
        <taxon>Pseudomonadota</taxon>
        <taxon>Alphaproteobacteria</taxon>
        <taxon>Sphingomonadales</taxon>
        <taxon>Sphingomonadaceae</taxon>
        <taxon>Novosphingobium</taxon>
    </lineage>
</organism>
<dbReference type="RefSeq" id="WP_183613777.1">
    <property type="nucleotide sequence ID" value="NZ_JACICY010000006.1"/>
</dbReference>
<evidence type="ECO:0000313" key="3">
    <source>
        <dbReference type="EMBL" id="MBB3861279.1"/>
    </source>
</evidence>
<dbReference type="Proteomes" id="UP000562395">
    <property type="component" value="Unassembled WGS sequence"/>
</dbReference>
<dbReference type="InterPro" id="IPR027843">
    <property type="entry name" value="DUF4440"/>
</dbReference>
<keyword evidence="1" id="KW-0732">Signal</keyword>
<dbReference type="EMBL" id="JACICY010000006">
    <property type="protein sequence ID" value="MBB3861279.1"/>
    <property type="molecule type" value="Genomic_DNA"/>
</dbReference>
<protein>
    <submittedName>
        <fullName evidence="3">Ketosteroid isomerase-like protein</fullName>
    </submittedName>
</protein>
<proteinExistence type="predicted"/>
<feature type="domain" description="DUF4440" evidence="2">
    <location>
        <begin position="47"/>
        <end position="149"/>
    </location>
</feature>
<dbReference type="SUPFAM" id="SSF54427">
    <property type="entry name" value="NTF2-like"/>
    <property type="match status" value="1"/>
</dbReference>
<dbReference type="GO" id="GO:0016853">
    <property type="term" value="F:isomerase activity"/>
    <property type="evidence" value="ECO:0007669"/>
    <property type="project" value="UniProtKB-KW"/>
</dbReference>
<keyword evidence="3" id="KW-0413">Isomerase</keyword>
<dbReference type="Pfam" id="PF14534">
    <property type="entry name" value="DUF4440"/>
    <property type="match status" value="1"/>
</dbReference>
<comment type="caution">
    <text evidence="3">The sequence shown here is derived from an EMBL/GenBank/DDBJ whole genome shotgun (WGS) entry which is preliminary data.</text>
</comment>
<feature type="chain" id="PRO_5031042978" evidence="1">
    <location>
        <begin position="23"/>
        <end position="165"/>
    </location>
</feature>
<dbReference type="AlphaFoldDB" id="A0A7W5ZXZ8"/>
<reference evidence="3 4" key="1">
    <citation type="submission" date="2020-08" db="EMBL/GenBank/DDBJ databases">
        <title>Genomic Encyclopedia of Type Strains, Phase IV (KMG-IV): sequencing the most valuable type-strain genomes for metagenomic binning, comparative biology and taxonomic classification.</title>
        <authorList>
            <person name="Goeker M."/>
        </authorList>
    </citation>
    <scope>NUCLEOTIDE SEQUENCE [LARGE SCALE GENOMIC DNA]</scope>
    <source>
        <strain evidence="3 4">DSM 14552</strain>
    </source>
</reference>
<sequence length="165" mass="18081">MKHLLYSAALMGVATIAAPAQATDAPVGNLVQAPKAIADDFRSQVDALYRMKEKAFANEDADKIVEQFYSADAITFGPEGKPVVGRPGFRDDYRNIVKIANVRVEPVHTHVGTDAAWEWVNFRATPKDASQKPFTFIMLFVFAKQDGKWVSGGDAYTIGEFPAAK</sequence>
<feature type="signal peptide" evidence="1">
    <location>
        <begin position="1"/>
        <end position="22"/>
    </location>
</feature>
<evidence type="ECO:0000313" key="4">
    <source>
        <dbReference type="Proteomes" id="UP000562395"/>
    </source>
</evidence>
<keyword evidence="4" id="KW-1185">Reference proteome</keyword>
<evidence type="ECO:0000256" key="1">
    <source>
        <dbReference type="SAM" id="SignalP"/>
    </source>
</evidence>
<evidence type="ECO:0000259" key="2">
    <source>
        <dbReference type="Pfam" id="PF14534"/>
    </source>
</evidence>
<name>A0A7W5ZXZ8_9SPHN</name>
<dbReference type="Gene3D" id="3.10.450.50">
    <property type="match status" value="1"/>
</dbReference>
<accession>A0A7W5ZXZ8</accession>